<keyword evidence="4" id="KW-1185">Reference proteome</keyword>
<sequence length="1419" mass="161658">MFKIFYLFFIFLILPQTFANDDHCNQEIFLKDWSFKNFSNSLPSLNETDNIYTLENDYWSLKYPKSVDVSFVTSLSENFDNQEIIGYKAIKISMNNHQDYQQNTFTLSSLNNNIPVNGKSTRFYISFRVSSVYDNFFIQLQQGSILLGGWTGTNSQFSRVFKSKSFSSGYLPMNKLDLMFKPTPKFGFNVLYIEDLKVYKVSDSTIQDQDLYVSNQGSDIQGDGTIDNPFSSIQQAIGQAFVKNVYVLPGIYCGMGNSWINPAGKSISLIGYQMASTSNNTILDGENQLMLIDYTSWDDKETFEIKNIIFQNSHTQCNGGYIRGTGSTNIKIRNCKFLKSPINSKVQVLLNYPDNVLIENSIFRQDKDYSLIVKGTNDYQSIDIVNSTFSLLSLSIVNYRVSIENSQFGFKKIPNIIGNFHDNCGFHLMMVPTLFLFNSTISTTMCFSKVQVADLRFIKFTSQRLFKSSSLILSQNSNIYLRDSIFEPLSIQNCLIMFRGEITILNTTFNTTCDKLLNVQQSNLRISDSFFDSTKMALLLDSSTCVMDSIFFLSVESILTTSLSYVVMLNTTIKDQIYTSTFISSSVQTIDLIIEDNNNILLFTFRNSTYNDYNSRFSNNNGIALYAFDSSINLLGTLIENNRGGSFMQLFGTSNLEADKIVAKFNVMYEDGGIISMYNSGQMIISNSDFYSNFAVENKGSVIFTEGNIRTTLINCTGNYNRARIGGFYASVSQKTHLTIQDGNYDHNEAIEGDFIYYYGEKPIIIGDVVKNPNSSITLGILNLKVISNILNVSNIINSGDEYSFYVQLVDIDGAPVTNKFCLNQENCQMFFFLNGVLLDVVPISNSSADAYFPKLKLIGTIGQYSKISIHSNDKSIQPKTWSIKIDDCFASYKPNAENNLCVPCPYNTYGLDGLQCKPCSDNLICLGGQNFYPQDGYWVDPLYSYFTGNVTPYQCPPDVCLGYECLEHYQGPLCAQCEDGYFNCGSGCKKVDSYNVFVILLKVFTFFGLVLIQQISSNSSGLVPIVLYFLQTLVVISTSGIKFTIWNNLSGAATTSSTSLSSSAISIFNDCIGPFDYYWNHYFILFQPIFLLTTLTFIIGLEFVFRITGIIFKVPLLKNFMEKSHKEFRNRQFSAFIKVCMNSYGPFITEILLIFFCSQVGSYDLLIANPSVQCVGQEYSVAKKISEALLVIVILFPIIIFILIFWHRNRLDDIHIQRKLGVFFLKYKTNFYYWDVVLLIKRILIVTLSLLDNTSAYRSVSLVLLSLVSLFIQIKFQPFLSTNDNYLETISLILLFISCIYLDNSLYQETEEYIILICVGIFVLATIKLQGQYYWNIVRKVVNQFIVKIKKWRESKRKHEILENYFINYDQDYYTQDDSDDDDNSDTYGSKRILLKLDKENSSINNQIYNFIDDELDK</sequence>
<feature type="transmembrane region" description="Helical" evidence="1">
    <location>
        <begin position="1287"/>
        <end position="1308"/>
    </location>
</feature>
<feature type="transmembrane region" description="Helical" evidence="1">
    <location>
        <begin position="1231"/>
        <end position="1251"/>
    </location>
</feature>
<evidence type="ECO:0000313" key="4">
    <source>
        <dbReference type="Proteomes" id="UP000695562"/>
    </source>
</evidence>
<dbReference type="PANTHER" id="PTHR11319:SF35">
    <property type="entry name" value="OUTER MEMBRANE PROTEIN PMPC-RELATED"/>
    <property type="match status" value="1"/>
</dbReference>
<dbReference type="OrthoDB" id="19903at2759"/>
<feature type="transmembrane region" description="Helical" evidence="1">
    <location>
        <begin position="1026"/>
        <end position="1047"/>
    </location>
</feature>
<keyword evidence="2" id="KW-0732">Signal</keyword>
<dbReference type="InterPro" id="IPR002049">
    <property type="entry name" value="LE_dom"/>
</dbReference>
<dbReference type="SUPFAM" id="SSF51126">
    <property type="entry name" value="Pectin lyase-like"/>
    <property type="match status" value="1"/>
</dbReference>
<dbReference type="SUPFAM" id="SSF57184">
    <property type="entry name" value="Growth factor receptor domain"/>
    <property type="match status" value="1"/>
</dbReference>
<reference evidence="3" key="1">
    <citation type="submission" date="2020-01" db="EMBL/GenBank/DDBJ databases">
        <title>Development of genomics and gene disruption for Polysphondylium violaceum indicates a role for the polyketide synthase stlB in stalk morphogenesis.</title>
        <authorList>
            <person name="Narita B."/>
            <person name="Kawabe Y."/>
            <person name="Kin K."/>
            <person name="Saito T."/>
            <person name="Gibbs R."/>
            <person name="Kuspa A."/>
            <person name="Muzny D."/>
            <person name="Queller D."/>
            <person name="Richards S."/>
            <person name="Strassman J."/>
            <person name="Sucgang R."/>
            <person name="Worley K."/>
            <person name="Schaap P."/>
        </authorList>
    </citation>
    <scope>NUCLEOTIDE SEQUENCE</scope>
    <source>
        <strain evidence="3">QSvi11</strain>
    </source>
</reference>
<evidence type="ECO:0000256" key="2">
    <source>
        <dbReference type="SAM" id="SignalP"/>
    </source>
</evidence>
<feature type="signal peptide" evidence="2">
    <location>
        <begin position="1"/>
        <end position="19"/>
    </location>
</feature>
<proteinExistence type="predicted"/>
<keyword evidence="1" id="KW-1133">Transmembrane helix</keyword>
<keyword evidence="1" id="KW-0812">Transmembrane</keyword>
<feature type="transmembrane region" description="Helical" evidence="1">
    <location>
        <begin position="1257"/>
        <end position="1275"/>
    </location>
</feature>
<accession>A0A8J4PL67</accession>
<dbReference type="EMBL" id="AJWJ01000809">
    <property type="protein sequence ID" value="KAF2068885.1"/>
    <property type="molecule type" value="Genomic_DNA"/>
</dbReference>
<dbReference type="PANTHER" id="PTHR11319">
    <property type="entry name" value="G PROTEIN-COUPLED RECEPTOR-RELATED"/>
    <property type="match status" value="1"/>
</dbReference>
<keyword evidence="1" id="KW-0472">Membrane</keyword>
<feature type="transmembrane region" description="Helical" evidence="1">
    <location>
        <begin position="1314"/>
        <end position="1332"/>
    </location>
</feature>
<feature type="transmembrane region" description="Helical" evidence="1">
    <location>
        <begin position="995"/>
        <end position="1014"/>
    </location>
</feature>
<feature type="transmembrane region" description="Helical" evidence="1">
    <location>
        <begin position="1090"/>
        <end position="1113"/>
    </location>
</feature>
<dbReference type="Proteomes" id="UP000695562">
    <property type="component" value="Unassembled WGS sequence"/>
</dbReference>
<feature type="chain" id="PRO_5035223389" description="Transmembrane protein" evidence="2">
    <location>
        <begin position="20"/>
        <end position="1419"/>
    </location>
</feature>
<dbReference type="CDD" id="cd00055">
    <property type="entry name" value="EGF_Lam"/>
    <property type="match status" value="1"/>
</dbReference>
<evidence type="ECO:0000256" key="1">
    <source>
        <dbReference type="SAM" id="Phobius"/>
    </source>
</evidence>
<name>A0A8J4PL67_9MYCE</name>
<comment type="caution">
    <text evidence="3">The sequence shown here is derived from an EMBL/GenBank/DDBJ whole genome shotgun (WGS) entry which is preliminary data.</text>
</comment>
<dbReference type="Gene3D" id="3.30.1910.20">
    <property type="entry name" value="asparaginyl-tRNA synthetase, N-terminal domain"/>
    <property type="match status" value="1"/>
</dbReference>
<organism evidence="3 4">
    <name type="scientific">Polysphondylium violaceum</name>
    <dbReference type="NCBI Taxonomy" id="133409"/>
    <lineage>
        <taxon>Eukaryota</taxon>
        <taxon>Amoebozoa</taxon>
        <taxon>Evosea</taxon>
        <taxon>Eumycetozoa</taxon>
        <taxon>Dictyostelia</taxon>
        <taxon>Dictyosteliales</taxon>
        <taxon>Dictyosteliaceae</taxon>
        <taxon>Polysphondylium</taxon>
    </lineage>
</organism>
<evidence type="ECO:0000313" key="3">
    <source>
        <dbReference type="EMBL" id="KAF2068885.1"/>
    </source>
</evidence>
<protein>
    <recommendedName>
        <fullName evidence="5">Transmembrane protein</fullName>
    </recommendedName>
</protein>
<feature type="transmembrane region" description="Helical" evidence="1">
    <location>
        <begin position="1189"/>
        <end position="1210"/>
    </location>
</feature>
<evidence type="ECO:0008006" key="5">
    <source>
        <dbReference type="Google" id="ProtNLM"/>
    </source>
</evidence>
<dbReference type="InterPro" id="IPR011050">
    <property type="entry name" value="Pectin_lyase_fold/virulence"/>
</dbReference>
<dbReference type="InterPro" id="IPR009030">
    <property type="entry name" value="Growth_fac_rcpt_cys_sf"/>
</dbReference>
<gene>
    <name evidence="3" type="ORF">CYY_009795</name>
</gene>